<comment type="caution">
    <text evidence="2">The sequence shown here is derived from an EMBL/GenBank/DDBJ whole genome shotgun (WGS) entry which is preliminary data.</text>
</comment>
<dbReference type="AlphaFoldDB" id="A0A9P0ZU26"/>
<feature type="coiled-coil region" evidence="1">
    <location>
        <begin position="61"/>
        <end position="112"/>
    </location>
</feature>
<reference evidence="2" key="1">
    <citation type="submission" date="2022-07" db="EMBL/GenBank/DDBJ databases">
        <authorList>
            <person name="Macas J."/>
            <person name="Novak P."/>
            <person name="Neumann P."/>
        </authorList>
    </citation>
    <scope>NUCLEOTIDE SEQUENCE</scope>
</reference>
<dbReference type="Gene3D" id="1.10.287.1490">
    <property type="match status" value="1"/>
</dbReference>
<evidence type="ECO:0000313" key="3">
    <source>
        <dbReference type="Proteomes" id="UP001152484"/>
    </source>
</evidence>
<proteinExistence type="predicted"/>
<name>A0A9P0ZU26_CUSEU</name>
<keyword evidence="3" id="KW-1185">Reference proteome</keyword>
<dbReference type="Proteomes" id="UP001152484">
    <property type="component" value="Unassembled WGS sequence"/>
</dbReference>
<accession>A0A9P0ZU26</accession>
<sequence length="178" mass="20172">MIDVYQLAMKERDQLRRSLGEIEAELCSFKTQCFTLESQLAVVTREHCEWEAKHDKAASELKESRSQIVKQRRVMEKLERQAEEAENYRARVSELEVDLASKDADLEKLRKERTEIRLASGHDKARIMSLESEVAATQEKLEGYMAGHSAAIERAKAGVVSEFQTSCSKDPAPSLAVN</sequence>
<protein>
    <submittedName>
        <fullName evidence="2">Uncharacterized protein</fullName>
    </submittedName>
</protein>
<keyword evidence="1" id="KW-0175">Coiled coil</keyword>
<dbReference type="EMBL" id="CAMAPE010000057">
    <property type="protein sequence ID" value="CAH9111798.1"/>
    <property type="molecule type" value="Genomic_DNA"/>
</dbReference>
<evidence type="ECO:0000256" key="1">
    <source>
        <dbReference type="SAM" id="Coils"/>
    </source>
</evidence>
<organism evidence="2 3">
    <name type="scientific">Cuscuta europaea</name>
    <name type="common">European dodder</name>
    <dbReference type="NCBI Taxonomy" id="41803"/>
    <lineage>
        <taxon>Eukaryota</taxon>
        <taxon>Viridiplantae</taxon>
        <taxon>Streptophyta</taxon>
        <taxon>Embryophyta</taxon>
        <taxon>Tracheophyta</taxon>
        <taxon>Spermatophyta</taxon>
        <taxon>Magnoliopsida</taxon>
        <taxon>eudicotyledons</taxon>
        <taxon>Gunneridae</taxon>
        <taxon>Pentapetalae</taxon>
        <taxon>asterids</taxon>
        <taxon>lamiids</taxon>
        <taxon>Solanales</taxon>
        <taxon>Convolvulaceae</taxon>
        <taxon>Cuscuteae</taxon>
        <taxon>Cuscuta</taxon>
        <taxon>Cuscuta subgen. Cuscuta</taxon>
    </lineage>
</organism>
<gene>
    <name evidence="2" type="ORF">CEURO_LOCUS19391</name>
</gene>
<evidence type="ECO:0000313" key="2">
    <source>
        <dbReference type="EMBL" id="CAH9111798.1"/>
    </source>
</evidence>